<name>A0A640L1J7_LEITA</name>
<feature type="chain" id="PRO_5024896435" evidence="2">
    <location>
        <begin position="16"/>
        <end position="1866"/>
    </location>
</feature>
<comment type="caution">
    <text evidence="3">The sequence shown here is derived from an EMBL/GenBank/DDBJ whole genome shotgun (WGS) entry which is preliminary data.</text>
</comment>
<dbReference type="Proteomes" id="UP000419144">
    <property type="component" value="Unassembled WGS sequence"/>
</dbReference>
<proteinExistence type="predicted"/>
<dbReference type="EMBL" id="BLBS01000057">
    <property type="protein sequence ID" value="GET93679.1"/>
    <property type="molecule type" value="Genomic_DNA"/>
</dbReference>
<keyword evidence="2" id="KW-0732">Signal</keyword>
<keyword evidence="4" id="KW-1185">Reference proteome</keyword>
<feature type="signal peptide" evidence="2">
    <location>
        <begin position="1"/>
        <end position="15"/>
    </location>
</feature>
<evidence type="ECO:0000256" key="1">
    <source>
        <dbReference type="SAM" id="MobiDB-lite"/>
    </source>
</evidence>
<protein>
    <submittedName>
        <fullName evidence="3">Uncharacterized protein</fullName>
    </submittedName>
</protein>
<evidence type="ECO:0000256" key="2">
    <source>
        <dbReference type="SAM" id="SignalP"/>
    </source>
</evidence>
<dbReference type="CDD" id="cd23515">
    <property type="entry name" value="MPSS2"/>
    <property type="match status" value="1"/>
</dbReference>
<sequence>MALLATVYLLAGASRLPLILLSSPPLRECSSLFRSDAQQALKPRAIGRELRDPVPTVSKQSNTAAPISYAKQNEIKRRGFNAIIRWCVYHQDTERLSWAGEGGRTEDIVDMDFSVLRWVEKSVDSFSCGQCLIVLAFLCDVLDRQKKDGSVKVSTEPPSGEFVTELCRCVSLLTARSTNNEQLEIQPFLILLSAAYGLHRVTHENPLKLQPQTLERLLPPPALWFALVNQVNLFCMSTAETQPNMLESTAIEALLTTLLLFDPARCQQFLAAPDRLLMATVAKRLDALITPALNAARQERKSAAIAEGSADTCLNVKLAPECGLLSGVDKDAAGLAAAASLSVSPVGVARNTCLSDFARIVLNARFAPPACRVNLMEYLLCVLRHPSTYTDEERRCLPAILAAVRSRNLCQMSMVPDYILKFSATMEFDVLAEVLCYTKHTTQYRERISQMLHSCFQQHDGASDYLREPRLAPHVALSLLLNFGVQLPWKLCRSLLLCSMAVVPEFLTKMQTKEEGDGANGLAVQSAENSSCSKVPLSIDLCAIFYFLAKYQRSLDCGSCSHEVTAEIRAEILEMTKTLARFIDWKGCTAKGLMESTRSKGNCTMMSVATISALSAYVDGRLTHHYISDDDAMDENLLLSVLVLPLVRLPTHQRIEIESLPVLAKTVRLLTTEEAKRRLVTHMIRLTGEGSLYNPFAFVRFVAPFAIELKVATAEHTALVFRQHNLSFRRTGCCTLQSANTLKVHTTILLRTVRYVLAIGALDGGNSTVSATRRETVRIWFENYLNRLAATEKASKDSPLATDSSTEATPASHAGGTSDGENGAKDVQPLAEDDGAPVTGKSDEDDFEDENDASDEQPVDANDADIAFDADFTTPVTDGDVEEVLSLMLHVGCKQPYRVMLHIARRMAERTSMIAEDGVTPAWCTPAPATAVDGNERISAQSLRWAEYAMNGCTIATADDEDEFSGLLNVPPLAAHFVCSVRTDSSIELPALSPAFLKALVVSCDIHIFHQVVFAFLMAFKRRRTVPVLNEDLNIGVITFATLQRRMAMGHMQGTQERSIMVFKTIVSFLNHLTLVLPHLRVAQLKLLVAYTQRGDAPDGTSKDPTPTPLGCTTTPSTELHDVAPHVNMVADEDEDASDEKDAFESYLATHSELEVCLLRLIPYLGAVELKQLGLVHMQRLSVFFPHVSALVLEQLRPKLIEFSQRELLQLVAQYPGGSSEILALLSTTDIHATVDLSDYVTIAKKLPMEISEAIVAAHLPHMTIAWVARVLSALAARHEDVSLPLLRSLLDRVSTMAENSSESDKSLLMMILQGYLVFRTDRGNLGEVQAERKSATGESNASAIEDVLWMLTSTTRLVGEAEQHERRELIRACCDRLLSLEHISTLEALRTFLISYPTSLHQMREQGVVAKVEQTLLPNILAPTPLPWRELAALVYLLAEHRVLLPSTVSIILESVFTEAQLTSLYEAVVATSDSDTASAVEALLRMATKCAEAAARGHASFPLLQVTDLVLGIFNSVQHWLAAVTELVTATTSTLSPMEETAGRHVCRMLLNRSSHLNPSEFARLVQTISRLKAWDLMGPMCKANPPGTHTPAVAAAEGHLTFEKTLALCYERADAHSRCVLLKAIAMDTAVLRRFESIVFAPIQTDIPLLPSEDLELVLTAALQVSNEAIVEPVLDAIGTRMLPILDQCRRSAIVRLVQCHAHFHINDEVVVTAALQALERQVTTEVKLDAPQLLSVLQAVASLTVSQMPERLVVVCFQRLEKMAMTLTPLQQYQVGRLILDLEMGYNSSVSALVLHILDSRDGPRGHKQFQAMTEELCDTFQVELPAQLRASRLRKKKSKQRVKDLWSAQRKVKQEAMLHRC</sequence>
<feature type="compositionally biased region" description="Low complexity" evidence="1">
    <location>
        <begin position="1109"/>
        <end position="1118"/>
    </location>
</feature>
<gene>
    <name evidence="3" type="ORF">LtaPh_3659500</name>
</gene>
<organism evidence="3 4">
    <name type="scientific">Leishmania tarentolae</name>
    <name type="common">Sauroleishmania tarentolae</name>
    <dbReference type="NCBI Taxonomy" id="5689"/>
    <lineage>
        <taxon>Eukaryota</taxon>
        <taxon>Discoba</taxon>
        <taxon>Euglenozoa</taxon>
        <taxon>Kinetoplastea</taxon>
        <taxon>Metakinetoplastina</taxon>
        <taxon>Trypanosomatida</taxon>
        <taxon>Trypanosomatidae</taxon>
        <taxon>Leishmaniinae</taxon>
        <taxon>Leishmania</taxon>
        <taxon>lizard Leishmania</taxon>
    </lineage>
</organism>
<dbReference type="VEuPathDB" id="TriTrypDB:LtaPh_3659500"/>
<accession>A0A640L1J7</accession>
<feature type="region of interest" description="Disordered" evidence="1">
    <location>
        <begin position="795"/>
        <end position="861"/>
    </location>
</feature>
<feature type="compositionally biased region" description="Acidic residues" evidence="1">
    <location>
        <begin position="843"/>
        <end position="861"/>
    </location>
</feature>
<feature type="region of interest" description="Disordered" evidence="1">
    <location>
        <begin position="1095"/>
        <end position="1118"/>
    </location>
</feature>
<evidence type="ECO:0000313" key="4">
    <source>
        <dbReference type="Proteomes" id="UP000419144"/>
    </source>
</evidence>
<reference evidence="3" key="1">
    <citation type="submission" date="2019-11" db="EMBL/GenBank/DDBJ databases">
        <title>Leishmania tarentolae CDS.</title>
        <authorList>
            <person name="Goto Y."/>
            <person name="Yamagishi J."/>
        </authorList>
    </citation>
    <scope>NUCLEOTIDE SEQUENCE [LARGE SCALE GENOMIC DNA]</scope>
    <source>
        <strain evidence="3">Parrot Tar II</strain>
    </source>
</reference>
<dbReference type="OrthoDB" id="278628at2759"/>
<evidence type="ECO:0000313" key="3">
    <source>
        <dbReference type="EMBL" id="GET93679.1"/>
    </source>
</evidence>